<comment type="caution">
    <text evidence="2">The sequence shown here is derived from an EMBL/GenBank/DDBJ whole genome shotgun (WGS) entry which is preliminary data.</text>
</comment>
<protein>
    <submittedName>
        <fullName evidence="2">MarR family transcriptional regulator</fullName>
    </submittedName>
</protein>
<dbReference type="Pfam" id="PF01047">
    <property type="entry name" value="MarR"/>
    <property type="match status" value="1"/>
</dbReference>
<dbReference type="InterPro" id="IPR036390">
    <property type="entry name" value="WH_DNA-bd_sf"/>
</dbReference>
<reference evidence="2" key="1">
    <citation type="journal article" date="2014" name="Int. J. Syst. Evol. Microbiol.">
        <title>Complete genome of a new Firmicutes species belonging to the dominant human colonic microbiota ('Ruminococcus bicirculans') reveals two chromosomes and a selective capacity to utilize plant glucans.</title>
        <authorList>
            <consortium name="NISC Comparative Sequencing Program"/>
            <person name="Wegmann U."/>
            <person name="Louis P."/>
            <person name="Goesmann A."/>
            <person name="Henrissat B."/>
            <person name="Duncan S.H."/>
            <person name="Flint H.J."/>
        </authorList>
    </citation>
    <scope>NUCLEOTIDE SEQUENCE</scope>
    <source>
        <strain evidence="2">VKM Ac-1246</strain>
    </source>
</reference>
<proteinExistence type="predicted"/>
<dbReference type="PANTHER" id="PTHR39515">
    <property type="entry name" value="CONSERVED PROTEIN"/>
    <property type="match status" value="1"/>
</dbReference>
<accession>A0ABQ5T433</accession>
<reference evidence="2" key="2">
    <citation type="submission" date="2023-01" db="EMBL/GenBank/DDBJ databases">
        <authorList>
            <person name="Sun Q."/>
            <person name="Evtushenko L."/>
        </authorList>
    </citation>
    <scope>NUCLEOTIDE SEQUENCE</scope>
    <source>
        <strain evidence="2">VKM Ac-1246</strain>
    </source>
</reference>
<feature type="domain" description="HTH marR-type" evidence="1">
    <location>
        <begin position="22"/>
        <end position="152"/>
    </location>
</feature>
<keyword evidence="3" id="KW-1185">Reference proteome</keyword>
<dbReference type="EMBL" id="BSEL01000013">
    <property type="protein sequence ID" value="GLJ70635.1"/>
    <property type="molecule type" value="Genomic_DNA"/>
</dbReference>
<dbReference type="PROSITE" id="PS50995">
    <property type="entry name" value="HTH_MARR_2"/>
    <property type="match status" value="1"/>
</dbReference>
<dbReference type="PANTHER" id="PTHR39515:SF2">
    <property type="entry name" value="HTH-TYPE TRANSCRIPTIONAL REGULATOR RV0880"/>
    <property type="match status" value="1"/>
</dbReference>
<dbReference type="RefSeq" id="WP_189118132.1">
    <property type="nucleotide sequence ID" value="NZ_BMRK01000005.1"/>
</dbReference>
<name>A0ABQ5T433_9ACTN</name>
<dbReference type="SMART" id="SM00347">
    <property type="entry name" value="HTH_MARR"/>
    <property type="match status" value="1"/>
</dbReference>
<dbReference type="InterPro" id="IPR000835">
    <property type="entry name" value="HTH_MarR-typ"/>
</dbReference>
<dbReference type="SUPFAM" id="SSF46785">
    <property type="entry name" value="Winged helix' DNA-binding domain"/>
    <property type="match status" value="1"/>
</dbReference>
<dbReference type="Gene3D" id="1.10.10.10">
    <property type="entry name" value="Winged helix-like DNA-binding domain superfamily/Winged helix DNA-binding domain"/>
    <property type="match status" value="1"/>
</dbReference>
<dbReference type="InterPro" id="IPR052526">
    <property type="entry name" value="HTH-type_Bedaq_tolerance"/>
</dbReference>
<organism evidence="2 3">
    <name type="scientific">Nocardioides luteus</name>
    <dbReference type="NCBI Taxonomy" id="1844"/>
    <lineage>
        <taxon>Bacteria</taxon>
        <taxon>Bacillati</taxon>
        <taxon>Actinomycetota</taxon>
        <taxon>Actinomycetes</taxon>
        <taxon>Propionibacteriales</taxon>
        <taxon>Nocardioidaceae</taxon>
        <taxon>Nocardioides</taxon>
    </lineage>
</organism>
<gene>
    <name evidence="2" type="ORF">GCM10017579_46710</name>
</gene>
<dbReference type="InterPro" id="IPR036388">
    <property type="entry name" value="WH-like_DNA-bd_sf"/>
</dbReference>
<evidence type="ECO:0000313" key="3">
    <source>
        <dbReference type="Proteomes" id="UP001142292"/>
    </source>
</evidence>
<evidence type="ECO:0000313" key="2">
    <source>
        <dbReference type="EMBL" id="GLJ70635.1"/>
    </source>
</evidence>
<sequence>MPSQQLLPSALPTDSGSVSAETLELSSDLVVFAARLMRVVRRALDLPASVRVLTILDAIGPLGITDLARADGCSQPTMSAQIAHLVQTGLVSKEPNPADARASLVTLTDAGRADLADVRERISSLIAERLESRQRTQADLEAAVAVLRDLVEGDAPEGSPES</sequence>
<dbReference type="Proteomes" id="UP001142292">
    <property type="component" value="Unassembled WGS sequence"/>
</dbReference>
<evidence type="ECO:0000259" key="1">
    <source>
        <dbReference type="PROSITE" id="PS50995"/>
    </source>
</evidence>